<evidence type="ECO:0000313" key="1">
    <source>
        <dbReference type="EMBL" id="CAH0516560.1"/>
    </source>
</evidence>
<reference evidence="1 2" key="1">
    <citation type="submission" date="2021-11" db="EMBL/GenBank/DDBJ databases">
        <authorList>
            <person name="Islam A."/>
            <person name="Islam S."/>
            <person name="Flora M.S."/>
            <person name="Rahman M."/>
            <person name="Ziaur R.M."/>
            <person name="Epstein J.H."/>
            <person name="Hassan M."/>
            <person name="Klassen M."/>
            <person name="Woodard K."/>
            <person name="Webb A."/>
            <person name="Webby R.J."/>
            <person name="El Zowalaty M.E."/>
        </authorList>
    </citation>
    <scope>NUCLEOTIDE SEQUENCE [LARGE SCALE GENOMIC DNA]</scope>
    <source>
        <strain evidence="1">Pbs1</strain>
    </source>
</reference>
<evidence type="ECO:0000313" key="2">
    <source>
        <dbReference type="Proteomes" id="UP001158986"/>
    </source>
</evidence>
<protein>
    <submittedName>
        <fullName evidence="1">Uncharacterized protein</fullName>
    </submittedName>
</protein>
<comment type="caution">
    <text evidence="1">The sequence shown here is derived from an EMBL/GenBank/DDBJ whole genome shotgun (WGS) entry which is preliminary data.</text>
</comment>
<accession>A0ABN8CTZ2</accession>
<dbReference type="EMBL" id="CAKLCB010000177">
    <property type="protein sequence ID" value="CAH0516560.1"/>
    <property type="molecule type" value="Genomic_DNA"/>
</dbReference>
<gene>
    <name evidence="1" type="ORF">PBS001_LOCUS3221</name>
</gene>
<organism evidence="1 2">
    <name type="scientific">Peronospora belbahrii</name>
    <dbReference type="NCBI Taxonomy" id="622444"/>
    <lineage>
        <taxon>Eukaryota</taxon>
        <taxon>Sar</taxon>
        <taxon>Stramenopiles</taxon>
        <taxon>Oomycota</taxon>
        <taxon>Peronosporomycetes</taxon>
        <taxon>Peronosporales</taxon>
        <taxon>Peronosporaceae</taxon>
        <taxon>Peronospora</taxon>
    </lineage>
</organism>
<proteinExistence type="predicted"/>
<keyword evidence="2" id="KW-1185">Reference proteome</keyword>
<dbReference type="Proteomes" id="UP001158986">
    <property type="component" value="Unassembled WGS sequence"/>
</dbReference>
<name>A0ABN8CTZ2_9STRA</name>
<sequence length="165" mass="18848">MSIVRRLQARVQHWHLLGRYYVNKWHYSVSKWAECVLYGQSRTGNSPKVASVAFMITRAMRQQLIDAGFPSSAISSLQPAVAQKVIAEKVTFAKFQELQNQHQVEEAAKRAKQMLQQEEEQDQQKSVLVVANKQQEVKQHEETVISGALATQEKKVGKEREVNKT</sequence>